<proteinExistence type="predicted"/>
<evidence type="ECO:0000313" key="2">
    <source>
        <dbReference type="Proteomes" id="UP001501444"/>
    </source>
</evidence>
<accession>A0ABP5SV71</accession>
<protein>
    <submittedName>
        <fullName evidence="1">Uncharacterized protein</fullName>
    </submittedName>
</protein>
<dbReference type="EMBL" id="BAAARV010000019">
    <property type="protein sequence ID" value="GAA2339231.1"/>
    <property type="molecule type" value="Genomic_DNA"/>
</dbReference>
<comment type="caution">
    <text evidence="1">The sequence shown here is derived from an EMBL/GenBank/DDBJ whole genome shotgun (WGS) entry which is preliminary data.</text>
</comment>
<dbReference type="Proteomes" id="UP001501444">
    <property type="component" value="Unassembled WGS sequence"/>
</dbReference>
<dbReference type="RefSeq" id="WP_344612128.1">
    <property type="nucleotide sequence ID" value="NZ_BAAARV010000019.1"/>
</dbReference>
<sequence length="139" mass="15973">MFPQTTLEDLSKNTRQRQIGGHGLLGPEGCVEWMFELLERRAGSNITTRESLGIYGLLSNFTHPTLHVTREMREFVQDGDHIVSVHEVDLQFVERQARLAVSVFYNTMAYVSSYFGWPRAPHDELTRRIDAVMPGMFQT</sequence>
<gene>
    <name evidence="1" type="ORF">GCM10010170_021190</name>
</gene>
<name>A0ABP5SV71_9ACTN</name>
<evidence type="ECO:0000313" key="1">
    <source>
        <dbReference type="EMBL" id="GAA2339231.1"/>
    </source>
</evidence>
<reference evidence="2" key="1">
    <citation type="journal article" date="2019" name="Int. J. Syst. Evol. Microbiol.">
        <title>The Global Catalogue of Microorganisms (GCM) 10K type strain sequencing project: providing services to taxonomists for standard genome sequencing and annotation.</title>
        <authorList>
            <consortium name="The Broad Institute Genomics Platform"/>
            <consortium name="The Broad Institute Genome Sequencing Center for Infectious Disease"/>
            <person name="Wu L."/>
            <person name="Ma J."/>
        </authorList>
    </citation>
    <scope>NUCLEOTIDE SEQUENCE [LARGE SCALE GENOMIC DNA]</scope>
    <source>
        <strain evidence="2">JCM 3272</strain>
    </source>
</reference>
<organism evidence="1 2">
    <name type="scientific">Dactylosporangium salmoneum</name>
    <dbReference type="NCBI Taxonomy" id="53361"/>
    <lineage>
        <taxon>Bacteria</taxon>
        <taxon>Bacillati</taxon>
        <taxon>Actinomycetota</taxon>
        <taxon>Actinomycetes</taxon>
        <taxon>Micromonosporales</taxon>
        <taxon>Micromonosporaceae</taxon>
        <taxon>Dactylosporangium</taxon>
    </lineage>
</organism>
<keyword evidence="2" id="KW-1185">Reference proteome</keyword>